<reference evidence="1 2" key="1">
    <citation type="submission" date="2018-06" db="EMBL/GenBank/DDBJ databases">
        <title>Genomic Encyclopedia of Archaeal and Bacterial Type Strains, Phase II (KMG-II): from individual species to whole genera.</title>
        <authorList>
            <person name="Goeker M."/>
        </authorList>
    </citation>
    <scope>NUCLEOTIDE SEQUENCE [LARGE SCALE GENOMIC DNA]</scope>
    <source>
        <strain evidence="1 2">DSM 22686</strain>
    </source>
</reference>
<evidence type="ECO:0000313" key="1">
    <source>
        <dbReference type="EMBL" id="PZX53875.1"/>
    </source>
</evidence>
<gene>
    <name evidence="1" type="ORF">LV84_02983</name>
</gene>
<dbReference type="RefSeq" id="WP_262481343.1">
    <property type="nucleotide sequence ID" value="NZ_MSSV01000015.1"/>
</dbReference>
<dbReference type="Proteomes" id="UP000249115">
    <property type="component" value="Unassembled WGS sequence"/>
</dbReference>
<evidence type="ECO:0000313" key="2">
    <source>
        <dbReference type="Proteomes" id="UP000249115"/>
    </source>
</evidence>
<name>A0A2W7RSP9_9BACT</name>
<protein>
    <submittedName>
        <fullName evidence="1">Uncharacterized protein</fullName>
    </submittedName>
</protein>
<dbReference type="AlphaFoldDB" id="A0A2W7RSP9"/>
<proteinExistence type="predicted"/>
<comment type="caution">
    <text evidence="1">The sequence shown here is derived from an EMBL/GenBank/DDBJ whole genome shotgun (WGS) entry which is preliminary data.</text>
</comment>
<organism evidence="1 2">
    <name type="scientific">Algoriphagus ratkowskyi</name>
    <dbReference type="NCBI Taxonomy" id="57028"/>
    <lineage>
        <taxon>Bacteria</taxon>
        <taxon>Pseudomonadati</taxon>
        <taxon>Bacteroidota</taxon>
        <taxon>Cytophagia</taxon>
        <taxon>Cytophagales</taxon>
        <taxon>Cyclobacteriaceae</taxon>
        <taxon>Algoriphagus</taxon>
    </lineage>
</organism>
<accession>A0A2W7RSP9</accession>
<sequence length="44" mass="5339">MKIYISKFAKDTQRKYLFPIVMSELGFPIQLFAYRDQDSVFKQF</sequence>
<dbReference type="EMBL" id="QKZU01000011">
    <property type="protein sequence ID" value="PZX53875.1"/>
    <property type="molecule type" value="Genomic_DNA"/>
</dbReference>